<name>A0A7S1CAR3_9STRA</name>
<evidence type="ECO:0000256" key="4">
    <source>
        <dbReference type="SAM" id="MobiDB-lite"/>
    </source>
</evidence>
<accession>A0A7S1CAR3</accession>
<protein>
    <recommendedName>
        <fullName evidence="5">EF-hand domain-containing protein</fullName>
    </recommendedName>
</protein>
<evidence type="ECO:0000256" key="3">
    <source>
        <dbReference type="ARBA" id="ARBA00022837"/>
    </source>
</evidence>
<dbReference type="EMBL" id="HBFS01010742">
    <property type="protein sequence ID" value="CAD8914165.1"/>
    <property type="molecule type" value="Transcribed_RNA"/>
</dbReference>
<feature type="domain" description="EF-hand" evidence="5">
    <location>
        <begin position="102"/>
        <end position="137"/>
    </location>
</feature>
<evidence type="ECO:0000256" key="1">
    <source>
        <dbReference type="ARBA" id="ARBA00022723"/>
    </source>
</evidence>
<dbReference type="InterPro" id="IPR011992">
    <property type="entry name" value="EF-hand-dom_pair"/>
</dbReference>
<evidence type="ECO:0000313" key="6">
    <source>
        <dbReference type="EMBL" id="CAD8914165.1"/>
    </source>
</evidence>
<organism evidence="6">
    <name type="scientific">Bicosoecida sp. CB-2014</name>
    <dbReference type="NCBI Taxonomy" id="1486930"/>
    <lineage>
        <taxon>Eukaryota</taxon>
        <taxon>Sar</taxon>
        <taxon>Stramenopiles</taxon>
        <taxon>Bigyra</taxon>
        <taxon>Opalozoa</taxon>
        <taxon>Bicosoecida</taxon>
    </lineage>
</organism>
<dbReference type="PROSITE" id="PS00018">
    <property type="entry name" value="EF_HAND_1"/>
    <property type="match status" value="2"/>
</dbReference>
<dbReference type="PROSITE" id="PS50222">
    <property type="entry name" value="EF_HAND_2"/>
    <property type="match status" value="2"/>
</dbReference>
<dbReference type="Pfam" id="PF13833">
    <property type="entry name" value="EF-hand_8"/>
    <property type="match status" value="1"/>
</dbReference>
<dbReference type="SUPFAM" id="SSF47473">
    <property type="entry name" value="EF-hand"/>
    <property type="match status" value="1"/>
</dbReference>
<keyword evidence="2" id="KW-0677">Repeat</keyword>
<dbReference type="SMART" id="SM00054">
    <property type="entry name" value="EFh"/>
    <property type="match status" value="3"/>
</dbReference>
<dbReference type="InterPro" id="IPR018247">
    <property type="entry name" value="EF_Hand_1_Ca_BS"/>
</dbReference>
<dbReference type="Pfam" id="PF00036">
    <property type="entry name" value="EF-hand_1"/>
    <property type="match status" value="1"/>
</dbReference>
<evidence type="ECO:0000256" key="2">
    <source>
        <dbReference type="ARBA" id="ARBA00022737"/>
    </source>
</evidence>
<dbReference type="GO" id="GO:0005509">
    <property type="term" value="F:calcium ion binding"/>
    <property type="evidence" value="ECO:0007669"/>
    <property type="project" value="InterPro"/>
</dbReference>
<sequence length="407" mass="46210">MGLCFSNMAIYNKLVDENLRKYQVALRTLDIPDKEAKELFEYFFRCDEDNSGEISVKEFFDYVDLERTKFAKRAFSLFDHDGSGQIDFREFVVSMWNYCTFTQQSLIEFAFDLYDLDGSGEIDLKEMQLIVKEVYGSSFRTSAYAKKIMEKVAQIGHASSLDVKTAAQIDKGMFARFTQKHPAMLFPAFRLQQELQKRVMGVAFWKRAAKKRARLFADSTNLKEFMSHINETAFMELATFDTAADMDIGKHGEPPLRLQSMSDDGLSPAMGGAGGQPRRRSNVSDDEGMKRSKTMQPKSRKVAPDEASADVGTMRKVKTHGGDLKSYRSESGSAPRRRPSKRSSDQVSATRRSSRRPDKSDERGGVMRSYQSEASITSNDRQRRAQARRTSKRLASTKEVEAWEATS</sequence>
<feature type="domain" description="EF-hand" evidence="5">
    <location>
        <begin position="66"/>
        <end position="101"/>
    </location>
</feature>
<dbReference type="Pfam" id="PF13202">
    <property type="entry name" value="EF-hand_5"/>
    <property type="match status" value="1"/>
</dbReference>
<dbReference type="InterPro" id="IPR002048">
    <property type="entry name" value="EF_hand_dom"/>
</dbReference>
<evidence type="ECO:0000259" key="5">
    <source>
        <dbReference type="PROSITE" id="PS50222"/>
    </source>
</evidence>
<dbReference type="AlphaFoldDB" id="A0A7S1CAR3"/>
<feature type="compositionally biased region" description="Polar residues" evidence="4">
    <location>
        <begin position="369"/>
        <end position="379"/>
    </location>
</feature>
<keyword evidence="3" id="KW-0106">Calcium</keyword>
<dbReference type="PRINTS" id="PR00450">
    <property type="entry name" value="RECOVERIN"/>
</dbReference>
<feature type="region of interest" description="Disordered" evidence="4">
    <location>
        <begin position="246"/>
        <end position="407"/>
    </location>
</feature>
<reference evidence="6" key="1">
    <citation type="submission" date="2021-01" db="EMBL/GenBank/DDBJ databases">
        <authorList>
            <person name="Corre E."/>
            <person name="Pelletier E."/>
            <person name="Niang G."/>
            <person name="Scheremetjew M."/>
            <person name="Finn R."/>
            <person name="Kale V."/>
            <person name="Holt S."/>
            <person name="Cochrane G."/>
            <person name="Meng A."/>
            <person name="Brown T."/>
            <person name="Cohen L."/>
        </authorList>
    </citation>
    <scope>NUCLEOTIDE SEQUENCE</scope>
    <source>
        <strain evidence="6">Ms1</strain>
    </source>
</reference>
<feature type="compositionally biased region" description="Basic and acidic residues" evidence="4">
    <location>
        <begin position="355"/>
        <end position="365"/>
    </location>
</feature>
<proteinExistence type="predicted"/>
<dbReference type="PANTHER" id="PTHR45942">
    <property type="entry name" value="PROTEIN PHOSPATASE 3 REGULATORY SUBUNIT B ALPHA ISOFORM TYPE 1"/>
    <property type="match status" value="1"/>
</dbReference>
<gene>
    <name evidence="6" type="ORF">BSP0115_LOCUS7417</name>
</gene>
<keyword evidence="1" id="KW-0479">Metal-binding</keyword>
<dbReference type="Gene3D" id="1.10.238.10">
    <property type="entry name" value="EF-hand"/>
    <property type="match status" value="1"/>
</dbReference>